<protein>
    <submittedName>
        <fullName evidence="1">Uncharacterized protein</fullName>
    </submittedName>
</protein>
<evidence type="ECO:0000313" key="1">
    <source>
        <dbReference type="EMBL" id="CAG6789542.1"/>
    </source>
</evidence>
<dbReference type="AlphaFoldDB" id="A0A8D9BV02"/>
<proteinExistence type="predicted"/>
<dbReference type="EMBL" id="HBUF01665422">
    <property type="protein sequence ID" value="CAG6789542.1"/>
    <property type="molecule type" value="Transcribed_RNA"/>
</dbReference>
<accession>A0A8D9BV02</accession>
<name>A0A8D9BV02_9HEMI</name>
<organism evidence="1">
    <name type="scientific">Cacopsylla melanoneura</name>
    <dbReference type="NCBI Taxonomy" id="428564"/>
    <lineage>
        <taxon>Eukaryota</taxon>
        <taxon>Metazoa</taxon>
        <taxon>Ecdysozoa</taxon>
        <taxon>Arthropoda</taxon>
        <taxon>Hexapoda</taxon>
        <taxon>Insecta</taxon>
        <taxon>Pterygota</taxon>
        <taxon>Neoptera</taxon>
        <taxon>Paraneoptera</taxon>
        <taxon>Hemiptera</taxon>
        <taxon>Sternorrhyncha</taxon>
        <taxon>Psylloidea</taxon>
        <taxon>Psyllidae</taxon>
        <taxon>Psyllinae</taxon>
        <taxon>Cacopsylla</taxon>
    </lineage>
</organism>
<sequence>MMIIYCLSMCFVKRKICSTLLKFPLKHLKCLRKKYSYNVEGGLAGLPELSPFCLKCPAHISNSTPLHNANMQSPKSVGNKQHKALMAQWLNTNMNTISMLPIR</sequence>
<reference evidence="1" key="1">
    <citation type="submission" date="2021-05" db="EMBL/GenBank/DDBJ databases">
        <authorList>
            <person name="Alioto T."/>
            <person name="Alioto T."/>
            <person name="Gomez Garrido J."/>
        </authorList>
    </citation>
    <scope>NUCLEOTIDE SEQUENCE</scope>
</reference>